<comment type="caution">
    <text evidence="3">The sequence shown here is derived from an EMBL/GenBank/DDBJ whole genome shotgun (WGS) entry which is preliminary data.</text>
</comment>
<dbReference type="Pfam" id="PF22617">
    <property type="entry name" value="HCS_D2"/>
    <property type="match status" value="1"/>
</dbReference>
<proteinExistence type="predicted"/>
<dbReference type="Gene3D" id="1.10.238.260">
    <property type="match status" value="1"/>
</dbReference>
<evidence type="ECO:0000256" key="1">
    <source>
        <dbReference type="ARBA" id="ARBA00022679"/>
    </source>
</evidence>
<protein>
    <submittedName>
        <fullName evidence="3">2-isopropylmalate synthase</fullName>
        <ecNumber evidence="3">2.3.3.13</ecNumber>
    </submittedName>
</protein>
<dbReference type="InterPro" id="IPR054691">
    <property type="entry name" value="LeuA/HCS_post-cat"/>
</dbReference>
<dbReference type="GO" id="GO:0003852">
    <property type="term" value="F:2-isopropylmalate synthase activity"/>
    <property type="evidence" value="ECO:0007669"/>
    <property type="project" value="UniProtKB-EC"/>
</dbReference>
<keyword evidence="1 3" id="KW-0808">Transferase</keyword>
<dbReference type="EC" id="2.3.3.13" evidence="3"/>
<evidence type="ECO:0000259" key="2">
    <source>
        <dbReference type="Pfam" id="PF22617"/>
    </source>
</evidence>
<organism evidence="3">
    <name type="scientific">bioreactor metagenome</name>
    <dbReference type="NCBI Taxonomy" id="1076179"/>
    <lineage>
        <taxon>unclassified sequences</taxon>
        <taxon>metagenomes</taxon>
        <taxon>ecological metagenomes</taxon>
    </lineage>
</organism>
<dbReference type="EMBL" id="VSSQ01141126">
    <property type="protein sequence ID" value="MPN62712.1"/>
    <property type="molecule type" value="Genomic_DNA"/>
</dbReference>
<gene>
    <name evidence="3" type="primary">leuA_75</name>
    <name evidence="3" type="ORF">SDC9_210465</name>
</gene>
<name>A0A645JHM0_9ZZZZ</name>
<evidence type="ECO:0000313" key="3">
    <source>
        <dbReference type="EMBL" id="MPN62712.1"/>
    </source>
</evidence>
<reference evidence="3" key="1">
    <citation type="submission" date="2019-08" db="EMBL/GenBank/DDBJ databases">
        <authorList>
            <person name="Kucharzyk K."/>
            <person name="Murdoch R.W."/>
            <person name="Higgins S."/>
            <person name="Loffler F."/>
        </authorList>
    </citation>
    <scope>NUCLEOTIDE SEQUENCE</scope>
</reference>
<dbReference type="AlphaFoldDB" id="A0A645JHM0"/>
<accession>A0A645JHM0</accession>
<dbReference type="PANTHER" id="PTHR42880:SF1">
    <property type="entry name" value="ISOPROPYLMALATE_HOMOCITRATE_CITRAMALATE SYNTHASE FAMILY PROTEIN"/>
    <property type="match status" value="1"/>
</dbReference>
<keyword evidence="3" id="KW-0012">Acyltransferase</keyword>
<sequence length="121" mass="13273">MLPRLTELYETLSGSSVGPHKAVLGREVFTVGSGVHVDGILKNSANYEPYPPELVGARRRIVVGRHAGRVSVLHVLRQLGYQPDEAGAEGLLPLVRRESARLRRELTEGELAELARREGVI</sequence>
<feature type="domain" description="2-isopropylmalate synthase/homocitrate synthase post-catalytic" evidence="2">
    <location>
        <begin position="23"/>
        <end position="88"/>
    </location>
</feature>
<dbReference type="PANTHER" id="PTHR42880">
    <property type="entry name" value="HOMOCITRATE SYNTHASE"/>
    <property type="match status" value="1"/>
</dbReference>